<feature type="compositionally biased region" description="Basic and acidic residues" evidence="5">
    <location>
        <begin position="12"/>
        <end position="24"/>
    </location>
</feature>
<evidence type="ECO:0000256" key="5">
    <source>
        <dbReference type="SAM" id="MobiDB-lite"/>
    </source>
</evidence>
<evidence type="ECO:0000313" key="8">
    <source>
        <dbReference type="Proteomes" id="UP000801492"/>
    </source>
</evidence>
<keyword evidence="3" id="KW-0862">Zinc</keyword>
<dbReference type="PROSITE" id="PS51039">
    <property type="entry name" value="ZF_AN1"/>
    <property type="match status" value="1"/>
</dbReference>
<keyword evidence="2 4" id="KW-0863">Zinc-finger</keyword>
<name>A0A8K0DHP2_IGNLU</name>
<dbReference type="AlphaFoldDB" id="A0A8K0DHP2"/>
<dbReference type="SUPFAM" id="SSF118310">
    <property type="entry name" value="AN1-like Zinc finger"/>
    <property type="match status" value="1"/>
</dbReference>
<evidence type="ECO:0000313" key="7">
    <source>
        <dbReference type="EMBL" id="KAF2903471.1"/>
    </source>
</evidence>
<sequence length="132" mass="14991">MATVTQTQTKSQESKLKSKNKNLEEATNSNDLDTVLNNIKKVDNTCSFTKCKNRTSDFAIQCKYCTGRFCTTHGLPEIHGCGEAVRRDEKRTFLHPHTKLSQEKHAQASDKLAAKLKQMQFERKAKQCKGKK</sequence>
<comment type="caution">
    <text evidence="7">The sequence shown here is derived from an EMBL/GenBank/DDBJ whole genome shotgun (WGS) entry which is preliminary data.</text>
</comment>
<keyword evidence="8" id="KW-1185">Reference proteome</keyword>
<gene>
    <name evidence="7" type="ORF">ILUMI_02705</name>
</gene>
<evidence type="ECO:0000256" key="3">
    <source>
        <dbReference type="ARBA" id="ARBA00022833"/>
    </source>
</evidence>
<dbReference type="Gene3D" id="4.10.1110.10">
    <property type="entry name" value="AN1-like Zinc finger"/>
    <property type="match status" value="1"/>
</dbReference>
<dbReference type="InterPro" id="IPR000058">
    <property type="entry name" value="Znf_AN1"/>
</dbReference>
<organism evidence="7 8">
    <name type="scientific">Ignelater luminosus</name>
    <name type="common">Cucubano</name>
    <name type="synonym">Pyrophorus luminosus</name>
    <dbReference type="NCBI Taxonomy" id="2038154"/>
    <lineage>
        <taxon>Eukaryota</taxon>
        <taxon>Metazoa</taxon>
        <taxon>Ecdysozoa</taxon>
        <taxon>Arthropoda</taxon>
        <taxon>Hexapoda</taxon>
        <taxon>Insecta</taxon>
        <taxon>Pterygota</taxon>
        <taxon>Neoptera</taxon>
        <taxon>Endopterygota</taxon>
        <taxon>Coleoptera</taxon>
        <taxon>Polyphaga</taxon>
        <taxon>Elateriformia</taxon>
        <taxon>Elateroidea</taxon>
        <taxon>Elateridae</taxon>
        <taxon>Agrypninae</taxon>
        <taxon>Pyrophorini</taxon>
        <taxon>Ignelater</taxon>
    </lineage>
</organism>
<evidence type="ECO:0000256" key="1">
    <source>
        <dbReference type="ARBA" id="ARBA00022723"/>
    </source>
</evidence>
<dbReference type="GO" id="GO:0008270">
    <property type="term" value="F:zinc ion binding"/>
    <property type="evidence" value="ECO:0007669"/>
    <property type="project" value="UniProtKB-KW"/>
</dbReference>
<dbReference type="EMBL" id="VTPC01001018">
    <property type="protein sequence ID" value="KAF2903471.1"/>
    <property type="molecule type" value="Genomic_DNA"/>
</dbReference>
<evidence type="ECO:0000259" key="6">
    <source>
        <dbReference type="PROSITE" id="PS51039"/>
    </source>
</evidence>
<feature type="compositionally biased region" description="Polar residues" evidence="5">
    <location>
        <begin position="1"/>
        <end position="11"/>
    </location>
</feature>
<dbReference type="Proteomes" id="UP000801492">
    <property type="component" value="Unassembled WGS sequence"/>
</dbReference>
<proteinExistence type="predicted"/>
<dbReference type="Pfam" id="PF01428">
    <property type="entry name" value="zf-AN1"/>
    <property type="match status" value="1"/>
</dbReference>
<dbReference type="InterPro" id="IPR035896">
    <property type="entry name" value="AN1-like_Znf"/>
</dbReference>
<keyword evidence="1" id="KW-0479">Metal-binding</keyword>
<dbReference type="SMART" id="SM00154">
    <property type="entry name" value="ZnF_AN1"/>
    <property type="match status" value="1"/>
</dbReference>
<evidence type="ECO:0000256" key="4">
    <source>
        <dbReference type="PROSITE-ProRule" id="PRU00449"/>
    </source>
</evidence>
<accession>A0A8K0DHP2</accession>
<feature type="region of interest" description="Disordered" evidence="5">
    <location>
        <begin position="1"/>
        <end position="33"/>
    </location>
</feature>
<dbReference type="OrthoDB" id="6513042at2759"/>
<reference evidence="7" key="1">
    <citation type="submission" date="2019-08" db="EMBL/GenBank/DDBJ databases">
        <title>The genome of the North American firefly Photinus pyralis.</title>
        <authorList>
            <consortium name="Photinus pyralis genome working group"/>
            <person name="Fallon T.R."/>
            <person name="Sander Lower S.E."/>
            <person name="Weng J.-K."/>
        </authorList>
    </citation>
    <scope>NUCLEOTIDE SEQUENCE</scope>
    <source>
        <strain evidence="7">TRF0915ILg1</strain>
        <tissue evidence="7">Whole body</tissue>
    </source>
</reference>
<evidence type="ECO:0000256" key="2">
    <source>
        <dbReference type="ARBA" id="ARBA00022771"/>
    </source>
</evidence>
<feature type="domain" description="AN1-type" evidence="6">
    <location>
        <begin position="40"/>
        <end position="89"/>
    </location>
</feature>
<protein>
    <recommendedName>
        <fullName evidence="6">AN1-type domain-containing protein</fullName>
    </recommendedName>
</protein>